<evidence type="ECO:0000313" key="1">
    <source>
        <dbReference type="EMBL" id="GEL18229.1"/>
    </source>
</evidence>
<protein>
    <submittedName>
        <fullName evidence="1">DUF2334 domain-containing protein</fullName>
    </submittedName>
</protein>
<accession>A0A511D0A3</accession>
<proteinExistence type="predicted"/>
<evidence type="ECO:0000313" key="2">
    <source>
        <dbReference type="Proteomes" id="UP000321328"/>
    </source>
</evidence>
<comment type="caution">
    <text evidence="1">The sequence shown here is derived from an EMBL/GenBank/DDBJ whole genome shotgun (WGS) entry which is preliminary data.</text>
</comment>
<name>A0A511D0A3_9PSEU</name>
<dbReference type="EMBL" id="BJVI01000017">
    <property type="protein sequence ID" value="GEL18229.1"/>
    <property type="molecule type" value="Genomic_DNA"/>
</dbReference>
<dbReference type="STRING" id="1123024.GCA_000423625_03881"/>
<dbReference type="AlphaFoldDB" id="A0A511D0A3"/>
<dbReference type="GO" id="GO:0005975">
    <property type="term" value="P:carbohydrate metabolic process"/>
    <property type="evidence" value="ECO:0007669"/>
    <property type="project" value="InterPro"/>
</dbReference>
<keyword evidence="2" id="KW-1185">Reference proteome</keyword>
<dbReference type="InterPro" id="IPR011330">
    <property type="entry name" value="Glyco_hydro/deAcase_b/a-brl"/>
</dbReference>
<organism evidence="1 2">
    <name type="scientific">Pseudonocardia asaccharolytica DSM 44247 = NBRC 16224</name>
    <dbReference type="NCBI Taxonomy" id="1123024"/>
    <lineage>
        <taxon>Bacteria</taxon>
        <taxon>Bacillati</taxon>
        <taxon>Actinomycetota</taxon>
        <taxon>Actinomycetes</taxon>
        <taxon>Pseudonocardiales</taxon>
        <taxon>Pseudonocardiaceae</taxon>
        <taxon>Pseudonocardia</taxon>
    </lineage>
</organism>
<dbReference type="Proteomes" id="UP000321328">
    <property type="component" value="Unassembled WGS sequence"/>
</dbReference>
<gene>
    <name evidence="1" type="ORF">PA7_20660</name>
</gene>
<dbReference type="RefSeq" id="WP_037057702.1">
    <property type="nucleotide sequence ID" value="NZ_AUII01000023.1"/>
</dbReference>
<dbReference type="Gene3D" id="3.20.20.370">
    <property type="entry name" value="Glycoside hydrolase/deacetylase"/>
    <property type="match status" value="1"/>
</dbReference>
<reference evidence="1 2" key="1">
    <citation type="submission" date="2019-07" db="EMBL/GenBank/DDBJ databases">
        <title>Whole genome shotgun sequence of Pseudonocardia asaccharolytica NBRC 16224.</title>
        <authorList>
            <person name="Hosoyama A."/>
            <person name="Uohara A."/>
            <person name="Ohji S."/>
            <person name="Ichikawa N."/>
        </authorList>
    </citation>
    <scope>NUCLEOTIDE SEQUENCE [LARGE SCALE GENOMIC DNA]</scope>
    <source>
        <strain evidence="1 2">NBRC 16224</strain>
    </source>
</reference>
<dbReference type="Pfam" id="PF10096">
    <property type="entry name" value="DUF2334"/>
    <property type="match status" value="1"/>
</dbReference>
<dbReference type="SUPFAM" id="SSF88713">
    <property type="entry name" value="Glycoside hydrolase/deacetylase"/>
    <property type="match status" value="1"/>
</dbReference>
<dbReference type="InterPro" id="IPR018763">
    <property type="entry name" value="DUF2334"/>
</dbReference>
<dbReference type="OrthoDB" id="5242819at2"/>
<sequence length="259" mass="27746">MTARLVVSLSGLSADTAADRDTALARAIELAAALDARRVPLSQLFRPRVRSGPIDSRSELAGWLRERRAAGDAILLHGYDHTTAPLGSWQPSAMAGLGRRAEFAALPRHEAGLRLTAARRVLVATGLTTDLFVPPRWLVSPGTLEALRDQRFAVCADEHGVRLLDEGAELRSRVLGFRVSDERKPVAEGRKAAELARCRLLEAEALRVARRGGLVRIALRAKDLAKPARVRSALATVDAVLALGARPLTYAPGAALVAA</sequence>